<evidence type="ECO:0000256" key="4">
    <source>
        <dbReference type="SAM" id="SignalP"/>
    </source>
</evidence>
<dbReference type="InterPro" id="IPR029000">
    <property type="entry name" value="Cyclophilin-like_dom_sf"/>
</dbReference>
<protein>
    <recommendedName>
        <fullName evidence="1">peptidylprolyl isomerase</fullName>
        <ecNumber evidence="1">5.2.1.8</ecNumber>
    </recommendedName>
</protein>
<sequence length="299" mass="32049">MRRRLFFALLALLASGQTHPPQPPSPGQIADAAPASDWREIAPDDLVVMTLAGGQRIVIQLAPRFAPAHVGNVRALARAHWWDGLAIYRVQDNYVVQWGDPPPDPDSEGTKKLPAGVPARLAAEYDLPAAGLPFRPLGAGDAYAETGHVEGWPAARKDGKAWLVHCYAMVGAGRGYAPDTGSGAELYAVIGHAPRHLDRNIALVGRVVEGIEHMSALPRGTGALSFYTDPRQFTGIATVRLASELPAGDRPRFEYLATESATFGAYVKARQNREPPFFEKPAGGADVCNVGVPVRRVKG</sequence>
<dbReference type="KEGG" id="ssan:NX02_20185"/>
<dbReference type="PANTHER" id="PTHR43246">
    <property type="entry name" value="PEPTIDYL-PROLYL CIS-TRANS ISOMERASE CYP38, CHLOROPLASTIC"/>
    <property type="match status" value="1"/>
</dbReference>
<keyword evidence="4" id="KW-0732">Signal</keyword>
<dbReference type="HOGENOM" id="CLU_068027_0_0_5"/>
<dbReference type="SUPFAM" id="SSF50891">
    <property type="entry name" value="Cyclophilin-like"/>
    <property type="match status" value="1"/>
</dbReference>
<evidence type="ECO:0000313" key="7">
    <source>
        <dbReference type="Proteomes" id="UP000018851"/>
    </source>
</evidence>
<dbReference type="InterPro" id="IPR002130">
    <property type="entry name" value="Cyclophilin-type_PPIase_dom"/>
</dbReference>
<dbReference type="RefSeq" id="WP_025293843.1">
    <property type="nucleotide sequence ID" value="NZ_CP006644.1"/>
</dbReference>
<keyword evidence="7" id="KW-1185">Reference proteome</keyword>
<evidence type="ECO:0000256" key="2">
    <source>
        <dbReference type="ARBA" id="ARBA00023110"/>
    </source>
</evidence>
<dbReference type="Gene3D" id="2.40.100.10">
    <property type="entry name" value="Cyclophilin-like"/>
    <property type="match status" value="1"/>
</dbReference>
<feature type="domain" description="PPIase cyclophilin-type" evidence="5">
    <location>
        <begin position="56"/>
        <end position="241"/>
    </location>
</feature>
<gene>
    <name evidence="6" type="ORF">NX02_20185</name>
</gene>
<evidence type="ECO:0000256" key="1">
    <source>
        <dbReference type="ARBA" id="ARBA00013194"/>
    </source>
</evidence>
<dbReference type="Pfam" id="PF00160">
    <property type="entry name" value="Pro_isomerase"/>
    <property type="match status" value="1"/>
</dbReference>
<dbReference type="InterPro" id="IPR044665">
    <property type="entry name" value="E_coli_cyclophilin_A-like"/>
</dbReference>
<evidence type="ECO:0000313" key="6">
    <source>
        <dbReference type="EMBL" id="AHE55694.1"/>
    </source>
</evidence>
<dbReference type="AlphaFoldDB" id="W0ACS0"/>
<dbReference type="PATRIC" id="fig|1123269.5.peg.3943"/>
<organism evidence="6 7">
    <name type="scientific">Sphingomonas sanxanigenens DSM 19645 = NX02</name>
    <dbReference type="NCBI Taxonomy" id="1123269"/>
    <lineage>
        <taxon>Bacteria</taxon>
        <taxon>Pseudomonadati</taxon>
        <taxon>Pseudomonadota</taxon>
        <taxon>Alphaproteobacteria</taxon>
        <taxon>Sphingomonadales</taxon>
        <taxon>Sphingomonadaceae</taxon>
        <taxon>Sphingomonas</taxon>
    </lineage>
</organism>
<proteinExistence type="predicted"/>
<dbReference type="PROSITE" id="PS50072">
    <property type="entry name" value="CSA_PPIASE_2"/>
    <property type="match status" value="1"/>
</dbReference>
<dbReference type="STRING" id="1123269.NX02_20185"/>
<reference evidence="6 7" key="1">
    <citation type="submission" date="2013-07" db="EMBL/GenBank/DDBJ databases">
        <title>Completed genome of Sphingomonas sanxanigenens NX02.</title>
        <authorList>
            <person name="Ma T."/>
            <person name="Huang H."/>
            <person name="Wu M."/>
            <person name="Li X."/>
            <person name="Li G."/>
        </authorList>
    </citation>
    <scope>NUCLEOTIDE SEQUENCE [LARGE SCALE GENOMIC DNA]</scope>
    <source>
        <strain evidence="6 7">NX02</strain>
    </source>
</reference>
<evidence type="ECO:0000256" key="3">
    <source>
        <dbReference type="ARBA" id="ARBA00023235"/>
    </source>
</evidence>
<keyword evidence="2" id="KW-0697">Rotamase</keyword>
<dbReference type="EMBL" id="CP006644">
    <property type="protein sequence ID" value="AHE55694.1"/>
    <property type="molecule type" value="Genomic_DNA"/>
</dbReference>
<keyword evidence="3" id="KW-0413">Isomerase</keyword>
<accession>W0ACS0</accession>
<name>W0ACS0_9SPHN</name>
<dbReference type="eggNOG" id="COG0652">
    <property type="taxonomic scope" value="Bacteria"/>
</dbReference>
<dbReference type="EC" id="5.2.1.8" evidence="1"/>
<feature type="chain" id="PRO_5004785319" description="peptidylprolyl isomerase" evidence="4">
    <location>
        <begin position="21"/>
        <end position="299"/>
    </location>
</feature>
<dbReference type="GO" id="GO:0003755">
    <property type="term" value="F:peptidyl-prolyl cis-trans isomerase activity"/>
    <property type="evidence" value="ECO:0007669"/>
    <property type="project" value="UniProtKB-KW"/>
</dbReference>
<dbReference type="Proteomes" id="UP000018851">
    <property type="component" value="Chromosome"/>
</dbReference>
<evidence type="ECO:0000259" key="5">
    <source>
        <dbReference type="PROSITE" id="PS50072"/>
    </source>
</evidence>
<dbReference type="OrthoDB" id="9807797at2"/>
<feature type="signal peptide" evidence="4">
    <location>
        <begin position="1"/>
        <end position="20"/>
    </location>
</feature>